<reference evidence="1 2" key="1">
    <citation type="journal article" date="2021" name="ISME Commun">
        <title>Automated analysis of genomic sequences facilitates high-throughput and comprehensive description of bacteria.</title>
        <authorList>
            <person name="Hitch T.C.A."/>
        </authorList>
    </citation>
    <scope>NUCLEOTIDE SEQUENCE [LARGE SCALE GENOMIC DNA]</scope>
    <source>
        <strain evidence="1 2">Sanger_18</strain>
    </source>
</reference>
<keyword evidence="2" id="KW-1185">Reference proteome</keyword>
<dbReference type="RefSeq" id="WP_262574692.1">
    <property type="nucleotide sequence ID" value="NZ_JAOQKJ010000006.1"/>
</dbReference>
<evidence type="ECO:0000313" key="2">
    <source>
        <dbReference type="Proteomes" id="UP001652432"/>
    </source>
</evidence>
<gene>
    <name evidence="1" type="ORF">OCV77_08870</name>
</gene>
<evidence type="ECO:0008006" key="3">
    <source>
        <dbReference type="Google" id="ProtNLM"/>
    </source>
</evidence>
<dbReference type="SUPFAM" id="SSF53850">
    <property type="entry name" value="Periplasmic binding protein-like II"/>
    <property type="match status" value="1"/>
</dbReference>
<name>A0ABT2T335_9FIRM</name>
<dbReference type="Proteomes" id="UP001652432">
    <property type="component" value="Unassembled WGS sequence"/>
</dbReference>
<accession>A0ABT2T335</accession>
<evidence type="ECO:0000313" key="1">
    <source>
        <dbReference type="EMBL" id="MCU6744607.1"/>
    </source>
</evidence>
<proteinExistence type="predicted"/>
<sequence>MYGILFFLLSVCVCMRGNNGEKEELPKIVIGGSLYAPYFYRDVSGSYAGIDAELAAEACRRIGY</sequence>
<organism evidence="1 2">
    <name type="scientific">Suilimivivens aceti</name>
    <dbReference type="NCBI Taxonomy" id="2981774"/>
    <lineage>
        <taxon>Bacteria</taxon>
        <taxon>Bacillati</taxon>
        <taxon>Bacillota</taxon>
        <taxon>Clostridia</taxon>
        <taxon>Lachnospirales</taxon>
        <taxon>Lachnospiraceae</taxon>
        <taxon>Suilimivivens</taxon>
    </lineage>
</organism>
<protein>
    <recommendedName>
        <fullName evidence="3">Solute-binding protein family 3/N-terminal domain-containing protein</fullName>
    </recommendedName>
</protein>
<comment type="caution">
    <text evidence="1">The sequence shown here is derived from an EMBL/GenBank/DDBJ whole genome shotgun (WGS) entry which is preliminary data.</text>
</comment>
<dbReference type="EMBL" id="JAOQKJ010000006">
    <property type="protein sequence ID" value="MCU6744607.1"/>
    <property type="molecule type" value="Genomic_DNA"/>
</dbReference>